<dbReference type="PROSITE" id="PS51918">
    <property type="entry name" value="RADICAL_SAM"/>
    <property type="match status" value="1"/>
</dbReference>
<dbReference type="GO" id="GO:0070475">
    <property type="term" value="P:rRNA base methylation"/>
    <property type="evidence" value="ECO:0007669"/>
    <property type="project" value="TreeGrafter"/>
</dbReference>
<evidence type="ECO:0000256" key="9">
    <source>
        <dbReference type="ARBA" id="ARBA00022723"/>
    </source>
</evidence>
<protein>
    <submittedName>
        <fullName evidence="14">50S rRNA methyltransferase</fullName>
    </submittedName>
</protein>
<feature type="domain" description="Radical SAM core" evidence="13">
    <location>
        <begin position="99"/>
        <end position="327"/>
    </location>
</feature>
<evidence type="ECO:0000256" key="12">
    <source>
        <dbReference type="ARBA" id="ARBA00023157"/>
    </source>
</evidence>
<dbReference type="RefSeq" id="WP_095960694.1">
    <property type="nucleotide sequence ID" value="NZ_CP022203.1"/>
</dbReference>
<evidence type="ECO:0000313" key="14">
    <source>
        <dbReference type="EMBL" id="ATB50508.1"/>
    </source>
</evidence>
<dbReference type="PANTHER" id="PTHR30544">
    <property type="entry name" value="23S RRNA METHYLTRANSFERASE"/>
    <property type="match status" value="1"/>
</dbReference>
<evidence type="ECO:0000256" key="11">
    <source>
        <dbReference type="ARBA" id="ARBA00023014"/>
    </source>
</evidence>
<dbReference type="Gene3D" id="3.20.20.70">
    <property type="entry name" value="Aldolase class I"/>
    <property type="match status" value="1"/>
</dbReference>
<dbReference type="InterPro" id="IPR007197">
    <property type="entry name" value="rSAM"/>
</dbReference>
<dbReference type="SFLD" id="SFLDF00275">
    <property type="entry name" value="adenosine_C2_methyltransferase"/>
    <property type="match status" value="1"/>
</dbReference>
<dbReference type="GO" id="GO:0030488">
    <property type="term" value="P:tRNA methylation"/>
    <property type="evidence" value="ECO:0007669"/>
    <property type="project" value="TreeGrafter"/>
</dbReference>
<gene>
    <name evidence="14" type="ORF">MYMAC_006164</name>
</gene>
<dbReference type="AlphaFoldDB" id="A0A250K3G3"/>
<dbReference type="PANTHER" id="PTHR30544:SF5">
    <property type="entry name" value="RADICAL SAM CORE DOMAIN-CONTAINING PROTEIN"/>
    <property type="match status" value="1"/>
</dbReference>
<dbReference type="InterPro" id="IPR058240">
    <property type="entry name" value="rSAM_sf"/>
</dbReference>
<evidence type="ECO:0000256" key="2">
    <source>
        <dbReference type="ARBA" id="ARBA00004496"/>
    </source>
</evidence>
<comment type="similarity">
    <text evidence="3">Belongs to the radical SAM superfamily. RlmN family.</text>
</comment>
<dbReference type="SUPFAM" id="SSF102114">
    <property type="entry name" value="Radical SAM enzymes"/>
    <property type="match status" value="1"/>
</dbReference>
<dbReference type="SFLD" id="SFLDG01062">
    <property type="entry name" value="methyltransferase_(Class_A)"/>
    <property type="match status" value="1"/>
</dbReference>
<accession>A0A250K3G3</accession>
<keyword evidence="12" id="KW-1015">Disulfide bond</keyword>
<evidence type="ECO:0000259" key="13">
    <source>
        <dbReference type="PROSITE" id="PS51918"/>
    </source>
</evidence>
<keyword evidence="10" id="KW-0408">Iron</keyword>
<dbReference type="CDD" id="cd01335">
    <property type="entry name" value="Radical_SAM"/>
    <property type="match status" value="1"/>
</dbReference>
<keyword evidence="7 14" id="KW-0808">Transferase</keyword>
<dbReference type="OrthoDB" id="9793973at2"/>
<name>A0A250K3G3_9BACT</name>
<reference evidence="14 15" key="1">
    <citation type="submission" date="2017-06" db="EMBL/GenBank/DDBJ databases">
        <title>Sequencing and comparative analysis of myxobacterial genomes.</title>
        <authorList>
            <person name="Rupp O."/>
            <person name="Goesmann A."/>
            <person name="Sogaard-Andersen L."/>
        </authorList>
    </citation>
    <scope>NUCLEOTIDE SEQUENCE [LARGE SCALE GENOMIC DNA]</scope>
    <source>
        <strain evidence="14 15">DSM 14697</strain>
    </source>
</reference>
<keyword evidence="8" id="KW-0949">S-adenosyl-L-methionine</keyword>
<keyword evidence="5" id="KW-0963">Cytoplasm</keyword>
<dbReference type="Proteomes" id="UP000217343">
    <property type="component" value="Chromosome"/>
</dbReference>
<dbReference type="GO" id="GO:0046872">
    <property type="term" value="F:metal ion binding"/>
    <property type="evidence" value="ECO:0007669"/>
    <property type="project" value="UniProtKB-KW"/>
</dbReference>
<keyword evidence="9" id="KW-0479">Metal-binding</keyword>
<comment type="subcellular location">
    <subcellularLocation>
        <location evidence="2">Cytoplasm</location>
    </subcellularLocation>
</comment>
<dbReference type="InterPro" id="IPR013785">
    <property type="entry name" value="Aldolase_TIM"/>
</dbReference>
<comment type="cofactor">
    <cofactor evidence="1">
        <name>[4Fe-4S] cluster</name>
        <dbReference type="ChEBI" id="CHEBI:49883"/>
    </cofactor>
</comment>
<evidence type="ECO:0000256" key="10">
    <source>
        <dbReference type="ARBA" id="ARBA00023004"/>
    </source>
</evidence>
<dbReference type="PIRSF" id="PIRSF006004">
    <property type="entry name" value="CHP00048"/>
    <property type="match status" value="1"/>
</dbReference>
<evidence type="ECO:0000256" key="3">
    <source>
        <dbReference type="ARBA" id="ARBA00007544"/>
    </source>
</evidence>
<dbReference type="SFLD" id="SFLDS00029">
    <property type="entry name" value="Radical_SAM"/>
    <property type="match status" value="1"/>
</dbReference>
<keyword evidence="15" id="KW-1185">Reference proteome</keyword>
<evidence type="ECO:0000256" key="7">
    <source>
        <dbReference type="ARBA" id="ARBA00022679"/>
    </source>
</evidence>
<organism evidence="14 15">
    <name type="scientific">Corallococcus macrosporus DSM 14697</name>
    <dbReference type="NCBI Taxonomy" id="1189310"/>
    <lineage>
        <taxon>Bacteria</taxon>
        <taxon>Pseudomonadati</taxon>
        <taxon>Myxococcota</taxon>
        <taxon>Myxococcia</taxon>
        <taxon>Myxococcales</taxon>
        <taxon>Cystobacterineae</taxon>
        <taxon>Myxococcaceae</taxon>
        <taxon>Corallococcus</taxon>
    </lineage>
</organism>
<evidence type="ECO:0000256" key="1">
    <source>
        <dbReference type="ARBA" id="ARBA00001966"/>
    </source>
</evidence>
<dbReference type="EMBL" id="CP022203">
    <property type="protein sequence ID" value="ATB50508.1"/>
    <property type="molecule type" value="Genomic_DNA"/>
</dbReference>
<evidence type="ECO:0000256" key="6">
    <source>
        <dbReference type="ARBA" id="ARBA00022603"/>
    </source>
</evidence>
<dbReference type="GO" id="GO:0008173">
    <property type="term" value="F:RNA methyltransferase activity"/>
    <property type="evidence" value="ECO:0007669"/>
    <property type="project" value="InterPro"/>
</dbReference>
<keyword evidence="11" id="KW-0411">Iron-sulfur</keyword>
<dbReference type="GO" id="GO:0005737">
    <property type="term" value="C:cytoplasm"/>
    <property type="evidence" value="ECO:0007669"/>
    <property type="project" value="UniProtKB-SubCell"/>
</dbReference>
<evidence type="ECO:0000256" key="8">
    <source>
        <dbReference type="ARBA" id="ARBA00022691"/>
    </source>
</evidence>
<sequence>MNLKSLSLPELEAALAPLSPSPAAVRKVFAAVFAHGAQGVEDVASARQVPRRVGDHLRAHAQMPKLEIVERRRADDGFVKYLFDSPLGGRIEAVRIPIFDEKYVICVSSQVGCALACDFCMTGKLGFKRNLQTWEILDQVLQVRAEADRPVRGVVFMGMGEPLLNYKETLRAADILRHPAGFSIAGEAITFSTAGHVPAIRRYVREGHPYRLAFSVTSAIAEKRAQVLPIEKTHPLPELIAAIREYSEVRRERAMIAYVAISGFNMGREDAEALKAAFEGIRIKVDLIDVTDPTGKYLPPTAEELSAFRDHLQILKSPVARRYSGGKDIGAACGTLAATQYGGTVMPRPPEPPPPATT</sequence>
<keyword evidence="6 14" id="KW-0489">Methyltransferase</keyword>
<evidence type="ECO:0000313" key="15">
    <source>
        <dbReference type="Proteomes" id="UP000217343"/>
    </source>
</evidence>
<evidence type="ECO:0000256" key="5">
    <source>
        <dbReference type="ARBA" id="ARBA00022490"/>
    </source>
</evidence>
<dbReference type="InterPro" id="IPR040072">
    <property type="entry name" value="Methyltransferase_A"/>
</dbReference>
<keyword evidence="4" id="KW-0004">4Fe-4S</keyword>
<evidence type="ECO:0000256" key="4">
    <source>
        <dbReference type="ARBA" id="ARBA00022485"/>
    </source>
</evidence>
<proteinExistence type="inferred from homology"/>
<dbReference type="GO" id="GO:0051539">
    <property type="term" value="F:4 iron, 4 sulfur cluster binding"/>
    <property type="evidence" value="ECO:0007669"/>
    <property type="project" value="UniProtKB-KW"/>
</dbReference>
<dbReference type="KEGG" id="mmas:MYMAC_006164"/>
<dbReference type="Pfam" id="PF04055">
    <property type="entry name" value="Radical_SAM"/>
    <property type="match status" value="1"/>
</dbReference>
<dbReference type="InterPro" id="IPR004383">
    <property type="entry name" value="rRNA_lsu_MTrfase_RlmN/Cfr"/>
</dbReference>
<dbReference type="NCBIfam" id="NF011040">
    <property type="entry name" value="PRK14470.1"/>
    <property type="match status" value="1"/>
</dbReference>